<dbReference type="Pfam" id="PF03358">
    <property type="entry name" value="FMN_red"/>
    <property type="match status" value="1"/>
</dbReference>
<comment type="caution">
    <text evidence="4">The sequence shown here is derived from an EMBL/GenBank/DDBJ whole genome shotgun (WGS) entry which is preliminary data.</text>
</comment>
<dbReference type="InterPro" id="IPR051796">
    <property type="entry name" value="ISF_SsuE-like"/>
</dbReference>
<evidence type="ECO:0000256" key="2">
    <source>
        <dbReference type="ARBA" id="ARBA00022643"/>
    </source>
</evidence>
<dbReference type="EMBL" id="JACRYT010000003">
    <property type="protein sequence ID" value="MBC6679197.1"/>
    <property type="molecule type" value="Genomic_DNA"/>
</dbReference>
<dbReference type="SUPFAM" id="SSF52218">
    <property type="entry name" value="Flavoproteins"/>
    <property type="match status" value="1"/>
</dbReference>
<dbReference type="PANTHER" id="PTHR43278">
    <property type="entry name" value="NAD(P)H-DEPENDENT FMN-CONTAINING OXIDOREDUCTASE YWQN-RELATED"/>
    <property type="match status" value="1"/>
</dbReference>
<evidence type="ECO:0000259" key="3">
    <source>
        <dbReference type="Pfam" id="PF03358"/>
    </source>
</evidence>
<feature type="domain" description="NADPH-dependent FMN reductase-like" evidence="3">
    <location>
        <begin position="1"/>
        <end position="106"/>
    </location>
</feature>
<keyword evidence="1" id="KW-0285">Flavoprotein</keyword>
<proteinExistence type="predicted"/>
<evidence type="ECO:0000256" key="1">
    <source>
        <dbReference type="ARBA" id="ARBA00022630"/>
    </source>
</evidence>
<name>A0A923SQ28_9FIRM</name>
<evidence type="ECO:0000313" key="5">
    <source>
        <dbReference type="Proteomes" id="UP000602647"/>
    </source>
</evidence>
<dbReference type="GO" id="GO:0016491">
    <property type="term" value="F:oxidoreductase activity"/>
    <property type="evidence" value="ECO:0007669"/>
    <property type="project" value="InterPro"/>
</dbReference>
<dbReference type="AlphaFoldDB" id="A0A923SQ28"/>
<dbReference type="InterPro" id="IPR029039">
    <property type="entry name" value="Flavoprotein-like_sf"/>
</dbReference>
<accession>A0A923SQ28</accession>
<keyword evidence="2" id="KW-0288">FMN</keyword>
<keyword evidence="5" id="KW-1185">Reference proteome</keyword>
<dbReference type="InterPro" id="IPR005025">
    <property type="entry name" value="FMN_Rdtase-like_dom"/>
</dbReference>
<dbReference type="PANTHER" id="PTHR43278:SF2">
    <property type="entry name" value="IRON-SULFUR FLAVOPROTEIN"/>
    <property type="match status" value="1"/>
</dbReference>
<sequence length="181" mass="20344">MKITAVLGSPRENSVSTRIAKKALQGAREAGHEVRLYHIQDMEVMGCQGCGCCRKHNTDCVIEDDMESYFQDLRESGALIVTSPNYYSQIAGPMITFMNRHYCLSDKERKSRLQPGVKLIGIFAQGAPENYEKYQANYDWYLNTFLSKDMELAGKIIAGGDSDLSEDGEIMKRAWQIGNSL</sequence>
<dbReference type="Gene3D" id="3.40.50.360">
    <property type="match status" value="1"/>
</dbReference>
<reference evidence="4" key="1">
    <citation type="submission" date="2020-08" db="EMBL/GenBank/DDBJ databases">
        <title>Genome public.</title>
        <authorList>
            <person name="Liu C."/>
            <person name="Sun Q."/>
        </authorList>
    </citation>
    <scope>NUCLEOTIDE SEQUENCE</scope>
    <source>
        <strain evidence="4">BX12</strain>
    </source>
</reference>
<protein>
    <submittedName>
        <fullName evidence="4">Flavodoxin family protein</fullName>
    </submittedName>
</protein>
<dbReference type="RefSeq" id="WP_187302299.1">
    <property type="nucleotide sequence ID" value="NZ_JACRYT010000003.1"/>
</dbReference>
<organism evidence="4 5">
    <name type="scientific">Zhenpiania hominis</name>
    <dbReference type="NCBI Taxonomy" id="2763644"/>
    <lineage>
        <taxon>Bacteria</taxon>
        <taxon>Bacillati</taxon>
        <taxon>Bacillota</taxon>
        <taxon>Clostridia</taxon>
        <taxon>Peptostreptococcales</taxon>
        <taxon>Anaerovoracaceae</taxon>
        <taxon>Zhenpiania</taxon>
    </lineage>
</organism>
<evidence type="ECO:0000313" key="4">
    <source>
        <dbReference type="EMBL" id="MBC6679197.1"/>
    </source>
</evidence>
<gene>
    <name evidence="4" type="ORF">H9L42_05075</name>
</gene>
<dbReference type="Proteomes" id="UP000602647">
    <property type="component" value="Unassembled WGS sequence"/>
</dbReference>